<evidence type="ECO:0000256" key="2">
    <source>
        <dbReference type="ARBA" id="ARBA00022679"/>
    </source>
</evidence>
<evidence type="ECO:0000256" key="3">
    <source>
        <dbReference type="ARBA" id="ARBA00022695"/>
    </source>
</evidence>
<evidence type="ECO:0000256" key="4">
    <source>
        <dbReference type="ARBA" id="ARBA00022741"/>
    </source>
</evidence>
<gene>
    <name evidence="9 11" type="primary">coaD</name>
    <name evidence="11" type="ORF">P5G52_10475</name>
</gene>
<feature type="binding site" evidence="9">
    <location>
        <begin position="89"/>
        <end position="91"/>
    </location>
    <ligand>
        <name>ATP</name>
        <dbReference type="ChEBI" id="CHEBI:30616"/>
    </ligand>
</feature>
<comment type="similarity">
    <text evidence="9">Belongs to the bacterial CoaD family.</text>
</comment>
<dbReference type="InterPro" id="IPR004821">
    <property type="entry name" value="Cyt_trans-like"/>
</dbReference>
<keyword evidence="6 9" id="KW-0460">Magnesium</keyword>
<reference evidence="11" key="1">
    <citation type="submission" date="2023-06" db="EMBL/GenBank/DDBJ databases">
        <title>MT1 and MT2 Draft Genomes of Novel Species.</title>
        <authorList>
            <person name="Venkateswaran K."/>
        </authorList>
    </citation>
    <scope>NUCLEOTIDE SEQUENCE</scope>
    <source>
        <strain evidence="11">IIF3SC-B10</strain>
    </source>
</reference>
<feature type="binding site" evidence="9">
    <location>
        <position position="88"/>
    </location>
    <ligand>
        <name>substrate</name>
    </ligand>
</feature>
<comment type="catalytic activity">
    <reaction evidence="8 9">
        <text>(R)-4'-phosphopantetheine + ATP + H(+) = 3'-dephospho-CoA + diphosphate</text>
        <dbReference type="Rhea" id="RHEA:19801"/>
        <dbReference type="ChEBI" id="CHEBI:15378"/>
        <dbReference type="ChEBI" id="CHEBI:30616"/>
        <dbReference type="ChEBI" id="CHEBI:33019"/>
        <dbReference type="ChEBI" id="CHEBI:57328"/>
        <dbReference type="ChEBI" id="CHEBI:61723"/>
        <dbReference type="EC" id="2.7.7.3"/>
    </reaction>
</comment>
<proteinExistence type="inferred from homology"/>
<dbReference type="PANTHER" id="PTHR21342:SF1">
    <property type="entry name" value="PHOSPHOPANTETHEINE ADENYLYLTRANSFERASE"/>
    <property type="match status" value="1"/>
</dbReference>
<comment type="subunit">
    <text evidence="9">Homohexamer.</text>
</comment>
<protein>
    <recommendedName>
        <fullName evidence="9">Phosphopantetheine adenylyltransferase</fullName>
        <ecNumber evidence="9">2.7.7.3</ecNumber>
    </recommendedName>
    <alternativeName>
        <fullName evidence="9">Dephospho-CoA pyrophosphorylase</fullName>
    </alternativeName>
    <alternativeName>
        <fullName evidence="9">Pantetheine-phosphate adenylyltransferase</fullName>
        <shortName evidence="9">PPAT</shortName>
    </alternativeName>
</protein>
<feature type="binding site" evidence="9">
    <location>
        <position position="99"/>
    </location>
    <ligand>
        <name>ATP</name>
        <dbReference type="ChEBI" id="CHEBI:30616"/>
    </ligand>
</feature>
<dbReference type="SUPFAM" id="SSF52374">
    <property type="entry name" value="Nucleotidylyl transferase"/>
    <property type="match status" value="1"/>
</dbReference>
<dbReference type="EMBL" id="JAROCG010000001">
    <property type="protein sequence ID" value="MDN4611292.1"/>
    <property type="molecule type" value="Genomic_DNA"/>
</dbReference>
<dbReference type="EC" id="2.7.7.3" evidence="9"/>
<comment type="pathway">
    <text evidence="9">Cofactor biosynthesis; coenzyme A biosynthesis; CoA from (R)-pantothenate: step 4/5.</text>
</comment>
<evidence type="ECO:0000256" key="1">
    <source>
        <dbReference type="ARBA" id="ARBA00022490"/>
    </source>
</evidence>
<evidence type="ECO:0000256" key="7">
    <source>
        <dbReference type="ARBA" id="ARBA00022993"/>
    </source>
</evidence>
<evidence type="ECO:0000256" key="9">
    <source>
        <dbReference type="HAMAP-Rule" id="MF_00151"/>
    </source>
</evidence>
<feature type="binding site" evidence="9">
    <location>
        <begin position="9"/>
        <end position="10"/>
    </location>
    <ligand>
        <name>ATP</name>
        <dbReference type="ChEBI" id="CHEBI:30616"/>
    </ligand>
</feature>
<feature type="binding site" evidence="9">
    <location>
        <position position="9"/>
    </location>
    <ligand>
        <name>substrate</name>
    </ligand>
</feature>
<evidence type="ECO:0000259" key="10">
    <source>
        <dbReference type="Pfam" id="PF01467"/>
    </source>
</evidence>
<dbReference type="Pfam" id="PF01467">
    <property type="entry name" value="CTP_transf_like"/>
    <property type="match status" value="1"/>
</dbReference>
<feature type="binding site" evidence="9">
    <location>
        <position position="41"/>
    </location>
    <ligand>
        <name>substrate</name>
    </ligand>
</feature>
<evidence type="ECO:0000256" key="5">
    <source>
        <dbReference type="ARBA" id="ARBA00022840"/>
    </source>
</evidence>
<feature type="binding site" evidence="9">
    <location>
        <position position="74"/>
    </location>
    <ligand>
        <name>substrate</name>
    </ligand>
</feature>
<comment type="function">
    <text evidence="9">Reversibly transfers an adenylyl group from ATP to 4'-phosphopantetheine, yielding dephospho-CoA (dPCoA) and pyrophosphate.</text>
</comment>
<evidence type="ECO:0000256" key="6">
    <source>
        <dbReference type="ARBA" id="ARBA00022842"/>
    </source>
</evidence>
<dbReference type="NCBIfam" id="TIGR00125">
    <property type="entry name" value="cyt_tran_rel"/>
    <property type="match status" value="1"/>
</dbReference>
<dbReference type="HAMAP" id="MF_00151">
    <property type="entry name" value="PPAT_bact"/>
    <property type="match status" value="1"/>
</dbReference>
<dbReference type="PANTHER" id="PTHR21342">
    <property type="entry name" value="PHOSPHOPANTETHEINE ADENYLYLTRANSFERASE"/>
    <property type="match status" value="1"/>
</dbReference>
<dbReference type="InterPro" id="IPR001980">
    <property type="entry name" value="PPAT"/>
</dbReference>
<keyword evidence="5 9" id="KW-0067">ATP-binding</keyword>
<feature type="domain" description="Cytidyltransferase-like" evidence="10">
    <location>
        <begin position="5"/>
        <end position="133"/>
    </location>
</feature>
<feature type="binding site" evidence="9">
    <location>
        <begin position="123"/>
        <end position="129"/>
    </location>
    <ligand>
        <name>ATP</name>
        <dbReference type="ChEBI" id="CHEBI:30616"/>
    </ligand>
</feature>
<organism evidence="11 12">
    <name type="scientific">Arthrobacter burdickii</name>
    <dbReference type="NCBI Taxonomy" id="3035920"/>
    <lineage>
        <taxon>Bacteria</taxon>
        <taxon>Bacillati</taxon>
        <taxon>Actinomycetota</taxon>
        <taxon>Actinomycetes</taxon>
        <taxon>Micrococcales</taxon>
        <taxon>Micrococcaceae</taxon>
        <taxon>Arthrobacter</taxon>
    </lineage>
</organism>
<keyword evidence="12" id="KW-1185">Reference proteome</keyword>
<dbReference type="CDD" id="cd02163">
    <property type="entry name" value="PPAT"/>
    <property type="match status" value="1"/>
</dbReference>
<comment type="cofactor">
    <cofactor evidence="9">
        <name>Mg(2+)</name>
        <dbReference type="ChEBI" id="CHEBI:18420"/>
    </cofactor>
</comment>
<dbReference type="NCBIfam" id="TIGR01510">
    <property type="entry name" value="coaD_prev_kdtB"/>
    <property type="match status" value="1"/>
</dbReference>
<evidence type="ECO:0000313" key="11">
    <source>
        <dbReference type="EMBL" id="MDN4611292.1"/>
    </source>
</evidence>
<evidence type="ECO:0000313" key="12">
    <source>
        <dbReference type="Proteomes" id="UP001174209"/>
    </source>
</evidence>
<comment type="caution">
    <text evidence="11">The sequence shown here is derived from an EMBL/GenBank/DDBJ whole genome shotgun (WGS) entry which is preliminary data.</text>
</comment>
<dbReference type="GO" id="GO:0004595">
    <property type="term" value="F:pantetheine-phosphate adenylyltransferase activity"/>
    <property type="evidence" value="ECO:0007669"/>
    <property type="project" value="UniProtKB-EC"/>
</dbReference>
<evidence type="ECO:0000256" key="8">
    <source>
        <dbReference type="ARBA" id="ARBA00029346"/>
    </source>
</evidence>
<feature type="site" description="Transition state stabilizer" evidence="9">
    <location>
        <position position="17"/>
    </location>
</feature>
<dbReference type="PRINTS" id="PR01020">
    <property type="entry name" value="LPSBIOSNTHSS"/>
</dbReference>
<sequence length="173" mass="18377">MSRAVCPGSFDPLHNGHVEIISRAARLFDEVIVAVSTNYAKKYRFPLGERIAFCTGSLSHLDGVTVLPMGSGLLADFCREHGATALVKGLRSGLDFDYELPMATMNRHLADVETVFLPTGSEFAHVSSTLLKEVAFLGGDVQPFVPEAVFRRLVPSGDAPSTAGSAGDRPGGA</sequence>
<dbReference type="RefSeq" id="WP_301227151.1">
    <property type="nucleotide sequence ID" value="NZ_JAROCG010000001.1"/>
</dbReference>
<keyword evidence="3 9" id="KW-0548">Nucleotidyltransferase</keyword>
<keyword evidence="2 9" id="KW-0808">Transferase</keyword>
<name>A0ABT8K262_9MICC</name>
<keyword evidence="7 9" id="KW-0173">Coenzyme A biosynthesis</keyword>
<accession>A0ABT8K262</accession>
<keyword evidence="1 9" id="KW-0963">Cytoplasm</keyword>
<dbReference type="Gene3D" id="3.40.50.620">
    <property type="entry name" value="HUPs"/>
    <property type="match status" value="1"/>
</dbReference>
<dbReference type="Proteomes" id="UP001174209">
    <property type="component" value="Unassembled WGS sequence"/>
</dbReference>
<dbReference type="InterPro" id="IPR014729">
    <property type="entry name" value="Rossmann-like_a/b/a_fold"/>
</dbReference>
<comment type="subcellular location">
    <subcellularLocation>
        <location evidence="9">Cytoplasm</location>
    </subcellularLocation>
</comment>
<feature type="binding site" evidence="9">
    <location>
        <position position="17"/>
    </location>
    <ligand>
        <name>ATP</name>
        <dbReference type="ChEBI" id="CHEBI:30616"/>
    </ligand>
</feature>
<keyword evidence="4 9" id="KW-0547">Nucleotide-binding</keyword>